<dbReference type="GO" id="GO:0005762">
    <property type="term" value="C:mitochondrial large ribosomal subunit"/>
    <property type="evidence" value="ECO:0007669"/>
    <property type="project" value="TreeGrafter"/>
</dbReference>
<dbReference type="GO" id="GO:0003735">
    <property type="term" value="F:structural constituent of ribosome"/>
    <property type="evidence" value="ECO:0007669"/>
    <property type="project" value="InterPro"/>
</dbReference>
<keyword evidence="2 4" id="KW-0689">Ribosomal protein</keyword>
<name>A0A0W4ZVH3_PNEJ7</name>
<dbReference type="Proteomes" id="UP000053447">
    <property type="component" value="Unassembled WGS sequence"/>
</dbReference>
<dbReference type="EMBL" id="LFWA01000002">
    <property type="protein sequence ID" value="KTW32378.1"/>
    <property type="molecule type" value="Genomic_DNA"/>
</dbReference>
<gene>
    <name evidence="4" type="ORF">T551_00468</name>
</gene>
<dbReference type="InterPro" id="IPR038657">
    <property type="entry name" value="Ribosomal_bL19_sf"/>
</dbReference>
<evidence type="ECO:0000256" key="2">
    <source>
        <dbReference type="ARBA" id="ARBA00022980"/>
    </source>
</evidence>
<dbReference type="RefSeq" id="XP_018231070.1">
    <property type="nucleotide sequence ID" value="XM_018372734.1"/>
</dbReference>
<keyword evidence="5" id="KW-1185">Reference proteome</keyword>
<dbReference type="OrthoDB" id="432645at2759"/>
<keyword evidence="3" id="KW-0687">Ribonucleoprotein</keyword>
<reference evidence="5" key="1">
    <citation type="journal article" date="2016" name="Nat. Commun.">
        <title>Genome analysis of three Pneumocystis species reveals adaptation mechanisms to life exclusively in mammalian hosts.</title>
        <authorList>
            <person name="Ma L."/>
            <person name="Chen Z."/>
            <person name="Huang D.W."/>
            <person name="Kutty G."/>
            <person name="Ishihara M."/>
            <person name="Wang H."/>
            <person name="Abouelleil A."/>
            <person name="Bishop L."/>
            <person name="Davey E."/>
            <person name="Deng R."/>
            <person name="Deng X."/>
            <person name="Fan L."/>
            <person name="Fantoni G."/>
            <person name="Fitzgerald M."/>
            <person name="Gogineni E."/>
            <person name="Goldberg J.M."/>
            <person name="Handley G."/>
            <person name="Hu X."/>
            <person name="Huber C."/>
            <person name="Jiao X."/>
            <person name="Jones K."/>
            <person name="Levin J.Z."/>
            <person name="Liu Y."/>
            <person name="Macdonald P."/>
            <person name="Melnikov A."/>
            <person name="Raley C."/>
            <person name="Sassi M."/>
            <person name="Sherman B.T."/>
            <person name="Song X."/>
            <person name="Sykes S."/>
            <person name="Tran B."/>
            <person name="Walsh L."/>
            <person name="Xia Y."/>
            <person name="Yang J."/>
            <person name="Young S."/>
            <person name="Zeng Q."/>
            <person name="Zheng X."/>
            <person name="Stephens R."/>
            <person name="Nusbaum C."/>
            <person name="Birren B.W."/>
            <person name="Azadi P."/>
            <person name="Lempicki R.A."/>
            <person name="Cuomo C.A."/>
            <person name="Kovacs J.A."/>
        </authorList>
    </citation>
    <scope>NUCLEOTIDE SEQUENCE [LARGE SCALE GENOMIC DNA]</scope>
    <source>
        <strain evidence="5">RU7</strain>
    </source>
</reference>
<dbReference type="AlphaFoldDB" id="A0A0W4ZVH3"/>
<dbReference type="PANTHER" id="PTHR15680">
    <property type="entry name" value="RIBOSOMAL PROTEIN L19"/>
    <property type="match status" value="1"/>
</dbReference>
<dbReference type="PRINTS" id="PR00061">
    <property type="entry name" value="RIBOSOMALL19"/>
</dbReference>
<dbReference type="InterPro" id="IPR008991">
    <property type="entry name" value="Translation_prot_SH3-like_sf"/>
</dbReference>
<accession>A0A0W4ZVH3</accession>
<dbReference type="Gene3D" id="2.30.30.790">
    <property type="match status" value="1"/>
</dbReference>
<dbReference type="SUPFAM" id="SSF50104">
    <property type="entry name" value="Translation proteins SH3-like domain"/>
    <property type="match status" value="1"/>
</dbReference>
<comment type="caution">
    <text evidence="4">The sequence shown here is derived from an EMBL/GenBank/DDBJ whole genome shotgun (WGS) entry which is preliminary data.</text>
</comment>
<dbReference type="Pfam" id="PF01245">
    <property type="entry name" value="Ribosomal_L19"/>
    <property type="match status" value="1"/>
</dbReference>
<evidence type="ECO:0000313" key="4">
    <source>
        <dbReference type="EMBL" id="KTW32378.1"/>
    </source>
</evidence>
<proteinExistence type="inferred from homology"/>
<dbReference type="STRING" id="1408657.A0A0W4ZVH3"/>
<comment type="similarity">
    <text evidence="1">Belongs to the bacterial ribosomal protein bL19 family.</text>
</comment>
<dbReference type="InterPro" id="IPR001857">
    <property type="entry name" value="Ribosomal_bL19"/>
</dbReference>
<sequence>MLLIRTNCVYSNVFISRFSKKDIRNTFFCFSRFYTLVSKKDKLKEIPIFQELPPLFKGNALEKVQQAQIQTLDPTHERTLLFSKKSPYSVKPGDILQVETYNSLPNKTNVSTFSGYIIAIRRKGVDTSFRLRNQIMKTGVEIQFNLYSPTIKSIKVLLRGALGRIRRAKLYYLRQPKHNPGPVENIIKNKEKQSKSY</sequence>
<dbReference type="PANTHER" id="PTHR15680:SF9">
    <property type="entry name" value="LARGE RIBOSOMAL SUBUNIT PROTEIN BL19M"/>
    <property type="match status" value="1"/>
</dbReference>
<evidence type="ECO:0000313" key="5">
    <source>
        <dbReference type="Proteomes" id="UP000053447"/>
    </source>
</evidence>
<evidence type="ECO:0000256" key="1">
    <source>
        <dbReference type="ARBA" id="ARBA00005781"/>
    </source>
</evidence>
<dbReference type="eggNOG" id="KOG1698">
    <property type="taxonomic scope" value="Eukaryota"/>
</dbReference>
<dbReference type="GeneID" id="28938989"/>
<dbReference type="GO" id="GO:0006412">
    <property type="term" value="P:translation"/>
    <property type="evidence" value="ECO:0007669"/>
    <property type="project" value="InterPro"/>
</dbReference>
<organism evidence="4 5">
    <name type="scientific">Pneumocystis jirovecii (strain RU7)</name>
    <name type="common">Human pneumocystis pneumonia agent</name>
    <dbReference type="NCBI Taxonomy" id="1408657"/>
    <lineage>
        <taxon>Eukaryota</taxon>
        <taxon>Fungi</taxon>
        <taxon>Dikarya</taxon>
        <taxon>Ascomycota</taxon>
        <taxon>Taphrinomycotina</taxon>
        <taxon>Pneumocystomycetes</taxon>
        <taxon>Pneumocystaceae</taxon>
        <taxon>Pneumocystis</taxon>
    </lineage>
</organism>
<evidence type="ECO:0000256" key="3">
    <source>
        <dbReference type="ARBA" id="ARBA00023274"/>
    </source>
</evidence>
<dbReference type="VEuPathDB" id="FungiDB:T551_00468"/>
<protein>
    <submittedName>
        <fullName evidence="4">Ribosomal protein L19</fullName>
    </submittedName>
</protein>